<dbReference type="InParanoid" id="A0A5Q0BBT4"/>
<dbReference type="Proteomes" id="UP000325755">
    <property type="component" value="Chromosome"/>
</dbReference>
<protein>
    <recommendedName>
        <fullName evidence="3">SGNH/GDSL hydrolase family protein</fullName>
    </recommendedName>
</protein>
<sequence length="318" mass="36592">MAKVLLRIIVVALPALVLLAYVEFGLSQLDTHYLSKKNFLEKQKNDIVVLSLGSSNAYYGINPETFSCTGFNLAYNAQSMYYDLQFVEKYIDELPRLKLVVLPIIYYTMGSDLLNTSQDWRVFFYKQYYGLPLQRPDDGVFSVIKQLIDARNYTKIALYGDTLYAHFKSGFSGHVDYVPERTGWYNSSSVDKADLNKFVGRDAAVAHSRDYDPNTAKRNIAYWQVLVDLLNEKHIQAVIVHLPEHETYYKNLDQSKLADFNMTVNTFARKNGLAFADYSQDPRFNLDDFTFMVDHLNPHGAAKLGEILDQDYIKKLCR</sequence>
<evidence type="ECO:0000313" key="2">
    <source>
        <dbReference type="Proteomes" id="UP000325755"/>
    </source>
</evidence>
<gene>
    <name evidence="1" type="ORF">F6R98_01060</name>
</gene>
<dbReference type="RefSeq" id="WP_153247364.1">
    <property type="nucleotide sequence ID" value="NZ_CP044205.1"/>
</dbReference>
<proteinExistence type="predicted"/>
<evidence type="ECO:0000313" key="1">
    <source>
        <dbReference type="EMBL" id="QFY41385.1"/>
    </source>
</evidence>
<dbReference type="OrthoDB" id="9761723at2"/>
<keyword evidence="2" id="KW-1185">Reference proteome</keyword>
<evidence type="ECO:0008006" key="3">
    <source>
        <dbReference type="Google" id="ProtNLM"/>
    </source>
</evidence>
<name>A0A5Q0BBT4_9GAMM</name>
<accession>A0A5Q0BBT4</accession>
<reference evidence="1 2" key="1">
    <citation type="submission" date="2019-09" db="EMBL/GenBank/DDBJ databases">
        <title>Ecophysiology of the spiral-shaped methanotroph Methylospira mobilis as revealed by the complete genome sequence.</title>
        <authorList>
            <person name="Oshkin I.Y."/>
            <person name="Dedysh S.N."/>
            <person name="Miroshnikov K."/>
            <person name="Danilova O.V."/>
            <person name="Hakobyan A."/>
            <person name="Liesack W."/>
        </authorList>
    </citation>
    <scope>NUCLEOTIDE SEQUENCE [LARGE SCALE GENOMIC DNA]</scope>
    <source>
        <strain evidence="1 2">Shm1</strain>
    </source>
</reference>
<organism evidence="1 2">
    <name type="scientific">Candidatus Methylospira mobilis</name>
    <dbReference type="NCBI Taxonomy" id="1808979"/>
    <lineage>
        <taxon>Bacteria</taxon>
        <taxon>Pseudomonadati</taxon>
        <taxon>Pseudomonadota</taxon>
        <taxon>Gammaproteobacteria</taxon>
        <taxon>Methylococcales</taxon>
        <taxon>Methylococcaceae</taxon>
        <taxon>Candidatus Methylospira</taxon>
    </lineage>
</organism>
<dbReference type="KEGG" id="mmob:F6R98_01060"/>
<dbReference type="EMBL" id="CP044205">
    <property type="protein sequence ID" value="QFY41385.1"/>
    <property type="molecule type" value="Genomic_DNA"/>
</dbReference>
<dbReference type="AlphaFoldDB" id="A0A5Q0BBT4"/>